<evidence type="ECO:0000256" key="17">
    <source>
        <dbReference type="PROSITE-ProRule" id="PRU00023"/>
    </source>
</evidence>
<dbReference type="InterPro" id="IPR012968">
    <property type="entry name" value="FerIin_dom"/>
</dbReference>
<gene>
    <name evidence="21" type="ORF">M5D96_006888</name>
</gene>
<evidence type="ECO:0000256" key="8">
    <source>
        <dbReference type="ARBA" id="ARBA00022989"/>
    </source>
</evidence>
<dbReference type="GO" id="GO:0005262">
    <property type="term" value="F:calcium channel activity"/>
    <property type="evidence" value="ECO:0007669"/>
    <property type="project" value="UniProtKB-ARBA"/>
</dbReference>
<keyword evidence="5" id="KW-0716">Sensory transduction</keyword>
<dbReference type="SMART" id="SM00248">
    <property type="entry name" value="ANK"/>
    <property type="match status" value="16"/>
</dbReference>
<dbReference type="SMART" id="SM00239">
    <property type="entry name" value="C2"/>
    <property type="match status" value="3"/>
</dbReference>
<keyword evidence="4" id="KW-1003">Cell membrane</keyword>
<dbReference type="Gene3D" id="1.10.287.70">
    <property type="match status" value="1"/>
</dbReference>
<evidence type="ECO:0000256" key="11">
    <source>
        <dbReference type="ARBA" id="ARBA00023136"/>
    </source>
</evidence>
<accession>A0A9P9YPT1</accession>
<comment type="similarity">
    <text evidence="14">Belongs to the transient receptor (TC 1.A.4) family.</text>
</comment>
<feature type="transmembrane region" description="Helical" evidence="19">
    <location>
        <begin position="2749"/>
        <end position="2771"/>
    </location>
</feature>
<feature type="repeat" description="ANK" evidence="17">
    <location>
        <begin position="1965"/>
        <end position="1986"/>
    </location>
</feature>
<dbReference type="EMBL" id="JAMKOV010000004">
    <property type="protein sequence ID" value="KAI8040945.1"/>
    <property type="molecule type" value="Genomic_DNA"/>
</dbReference>
<evidence type="ECO:0000256" key="18">
    <source>
        <dbReference type="SAM" id="MobiDB-lite"/>
    </source>
</evidence>
<dbReference type="InterPro" id="IPR000008">
    <property type="entry name" value="C2_dom"/>
</dbReference>
<dbReference type="InterPro" id="IPR005821">
    <property type="entry name" value="Ion_trans_dom"/>
</dbReference>
<dbReference type="CDD" id="cd04037">
    <property type="entry name" value="C2E_Ferlin"/>
    <property type="match status" value="1"/>
</dbReference>
<evidence type="ECO:0000256" key="7">
    <source>
        <dbReference type="ARBA" id="ARBA00022737"/>
    </source>
</evidence>
<dbReference type="GO" id="GO:0003008">
    <property type="term" value="P:system process"/>
    <property type="evidence" value="ECO:0007669"/>
    <property type="project" value="UniProtKB-ARBA"/>
</dbReference>
<feature type="repeat" description="ANK" evidence="17">
    <location>
        <begin position="2295"/>
        <end position="2327"/>
    </location>
</feature>
<dbReference type="Gene3D" id="2.60.40.150">
    <property type="entry name" value="C2 domain"/>
    <property type="match status" value="4"/>
</dbReference>
<dbReference type="InterPro" id="IPR037723">
    <property type="entry name" value="C2D_Ferlin"/>
</dbReference>
<dbReference type="FunFam" id="1.25.40.20:FF:000186">
    <property type="entry name" value="Transient receptor potential cation channel A1, isoform K"/>
    <property type="match status" value="1"/>
</dbReference>
<feature type="repeat" description="ANK" evidence="17">
    <location>
        <begin position="2259"/>
        <end position="2281"/>
    </location>
</feature>
<evidence type="ECO:0000256" key="12">
    <source>
        <dbReference type="ARBA" id="ARBA00023180"/>
    </source>
</evidence>
<keyword evidence="12" id="KW-0325">Glycoprotein</keyword>
<dbReference type="GO" id="GO:0007009">
    <property type="term" value="P:plasma membrane organization"/>
    <property type="evidence" value="ECO:0007669"/>
    <property type="project" value="TreeGrafter"/>
</dbReference>
<dbReference type="Pfam" id="PF12796">
    <property type="entry name" value="Ank_2"/>
    <property type="match status" value="5"/>
</dbReference>
<feature type="transmembrane region" description="Helical" evidence="19">
    <location>
        <begin position="1686"/>
        <end position="1704"/>
    </location>
</feature>
<keyword evidence="10" id="KW-0406">Ion transport</keyword>
<dbReference type="InterPro" id="IPR036770">
    <property type="entry name" value="Ankyrin_rpt-contain_sf"/>
</dbReference>
<dbReference type="CDD" id="cd04017">
    <property type="entry name" value="C2D_Ferlin"/>
    <property type="match status" value="1"/>
</dbReference>
<organism evidence="21 22">
    <name type="scientific">Drosophila gunungcola</name>
    <name type="common">fruit fly</name>
    <dbReference type="NCBI Taxonomy" id="103775"/>
    <lineage>
        <taxon>Eukaryota</taxon>
        <taxon>Metazoa</taxon>
        <taxon>Ecdysozoa</taxon>
        <taxon>Arthropoda</taxon>
        <taxon>Hexapoda</taxon>
        <taxon>Insecta</taxon>
        <taxon>Pterygota</taxon>
        <taxon>Neoptera</taxon>
        <taxon>Endopterygota</taxon>
        <taxon>Diptera</taxon>
        <taxon>Brachycera</taxon>
        <taxon>Muscomorpha</taxon>
        <taxon>Ephydroidea</taxon>
        <taxon>Drosophilidae</taxon>
        <taxon>Drosophila</taxon>
        <taxon>Sophophora</taxon>
    </lineage>
</organism>
<keyword evidence="6 19" id="KW-0812">Transmembrane</keyword>
<dbReference type="InterPro" id="IPR037724">
    <property type="entry name" value="C2E_Ferlin"/>
</dbReference>
<keyword evidence="9 17" id="KW-0040">ANK repeat</keyword>
<evidence type="ECO:0000256" key="15">
    <source>
        <dbReference type="ARBA" id="ARBA00074970"/>
    </source>
</evidence>
<dbReference type="Pfam" id="PF16165">
    <property type="entry name" value="Ferlin_C"/>
    <property type="match status" value="1"/>
</dbReference>
<evidence type="ECO:0000313" key="21">
    <source>
        <dbReference type="EMBL" id="KAI8040945.1"/>
    </source>
</evidence>
<feature type="transmembrane region" description="Helical" evidence="19">
    <location>
        <begin position="2791"/>
        <end position="2812"/>
    </location>
</feature>
<dbReference type="Gene3D" id="1.25.40.20">
    <property type="entry name" value="Ankyrin repeat-containing domain"/>
    <property type="match status" value="4"/>
</dbReference>
<dbReference type="Pfam" id="PF13637">
    <property type="entry name" value="Ank_4"/>
    <property type="match status" value="1"/>
</dbReference>
<dbReference type="GO" id="GO:0009266">
    <property type="term" value="P:response to temperature stimulus"/>
    <property type="evidence" value="ECO:0007669"/>
    <property type="project" value="UniProtKB-ARBA"/>
</dbReference>
<evidence type="ECO:0000313" key="22">
    <source>
        <dbReference type="Proteomes" id="UP001059596"/>
    </source>
</evidence>
<dbReference type="PROSITE" id="PS50004">
    <property type="entry name" value="C2"/>
    <property type="match status" value="4"/>
</dbReference>
<evidence type="ECO:0000256" key="5">
    <source>
        <dbReference type="ARBA" id="ARBA00022606"/>
    </source>
</evidence>
<evidence type="ECO:0000256" key="2">
    <source>
        <dbReference type="ARBA" id="ARBA00004651"/>
    </source>
</evidence>
<evidence type="ECO:0000256" key="19">
    <source>
        <dbReference type="SAM" id="Phobius"/>
    </source>
</evidence>
<dbReference type="InterPro" id="IPR032362">
    <property type="entry name" value="Ferlin_C"/>
</dbReference>
<feature type="compositionally biased region" description="Polar residues" evidence="18">
    <location>
        <begin position="1"/>
        <end position="13"/>
    </location>
</feature>
<dbReference type="GO" id="GO:0022836">
    <property type="term" value="F:gated channel activity"/>
    <property type="evidence" value="ECO:0007669"/>
    <property type="project" value="UniProtKB-ARBA"/>
</dbReference>
<dbReference type="FunFam" id="1.25.40.20:FF:000285">
    <property type="entry name" value="Uncharacterized protein, isoform B"/>
    <property type="match status" value="1"/>
</dbReference>
<feature type="domain" description="C2" evidence="20">
    <location>
        <begin position="1201"/>
        <end position="1324"/>
    </location>
</feature>
<evidence type="ECO:0000256" key="14">
    <source>
        <dbReference type="ARBA" id="ARBA00061660"/>
    </source>
</evidence>
<evidence type="ECO:0000256" key="10">
    <source>
        <dbReference type="ARBA" id="ARBA00023065"/>
    </source>
</evidence>
<feature type="region of interest" description="Disordered" evidence="18">
    <location>
        <begin position="1"/>
        <end position="44"/>
    </location>
</feature>
<evidence type="ECO:0000256" key="1">
    <source>
        <dbReference type="ARBA" id="ARBA00004167"/>
    </source>
</evidence>
<feature type="transmembrane region" description="Helical" evidence="19">
    <location>
        <begin position="2824"/>
        <end position="2847"/>
    </location>
</feature>
<dbReference type="InterPro" id="IPR035892">
    <property type="entry name" value="C2_domain_sf"/>
</dbReference>
<dbReference type="InterPro" id="IPR037721">
    <property type="entry name" value="Ferlin"/>
</dbReference>
<keyword evidence="7" id="KW-0677">Repeat</keyword>
<dbReference type="PANTHER" id="PTHR12546:SF60">
    <property type="entry name" value="MISFIRE, ISOFORM F"/>
    <property type="match status" value="1"/>
</dbReference>
<feature type="domain" description="C2" evidence="20">
    <location>
        <begin position="710"/>
        <end position="836"/>
    </location>
</feature>
<dbReference type="InterPro" id="IPR037725">
    <property type="entry name" value="C2F_Ferlin"/>
</dbReference>
<dbReference type="InterPro" id="IPR002110">
    <property type="entry name" value="Ankyrin_rpt"/>
</dbReference>
<dbReference type="GO" id="GO:0034703">
    <property type="term" value="C:cation channel complex"/>
    <property type="evidence" value="ECO:0007669"/>
    <property type="project" value="UniProtKB-ARBA"/>
</dbReference>
<dbReference type="PROSITE" id="PS50297">
    <property type="entry name" value="ANK_REP_REGION"/>
    <property type="match status" value="8"/>
</dbReference>
<keyword evidence="22" id="KW-1185">Reference proteome</keyword>
<dbReference type="SMART" id="SM01202">
    <property type="entry name" value="FerI"/>
    <property type="match status" value="1"/>
</dbReference>
<dbReference type="Pfam" id="PF22901">
    <property type="entry name" value="dsrm_Ferlin"/>
    <property type="match status" value="1"/>
</dbReference>
<feature type="repeat" description="ANK" evidence="17">
    <location>
        <begin position="1864"/>
        <end position="1896"/>
    </location>
</feature>
<keyword evidence="13" id="KW-0407">Ion channel</keyword>
<feature type="region of interest" description="Disordered" evidence="18">
    <location>
        <begin position="1025"/>
        <end position="1059"/>
    </location>
</feature>
<feature type="repeat" description="ANK" evidence="17">
    <location>
        <begin position="1897"/>
        <end position="1929"/>
    </location>
</feature>
<dbReference type="PANTHER" id="PTHR12546">
    <property type="entry name" value="FER-1-LIKE"/>
    <property type="match status" value="1"/>
</dbReference>
<feature type="domain" description="C2" evidence="20">
    <location>
        <begin position="1443"/>
        <end position="1586"/>
    </location>
</feature>
<feature type="repeat" description="ANK" evidence="17">
    <location>
        <begin position="2048"/>
        <end position="2080"/>
    </location>
</feature>
<keyword evidence="8 19" id="KW-1133">Transmembrane helix</keyword>
<feature type="transmembrane region" description="Helical" evidence="19">
    <location>
        <begin position="2644"/>
        <end position="2662"/>
    </location>
</feature>
<dbReference type="Pfam" id="PF00168">
    <property type="entry name" value="C2"/>
    <property type="match status" value="4"/>
</dbReference>
<dbReference type="PROSITE" id="PS50088">
    <property type="entry name" value="ANK_REPEAT"/>
    <property type="match status" value="10"/>
</dbReference>
<feature type="domain" description="C2" evidence="20">
    <location>
        <begin position="83"/>
        <end position="204"/>
    </location>
</feature>
<dbReference type="GO" id="GO:0033554">
    <property type="term" value="P:cellular response to stress"/>
    <property type="evidence" value="ECO:0007669"/>
    <property type="project" value="UniProtKB-ARBA"/>
</dbReference>
<evidence type="ECO:0000259" key="20">
    <source>
        <dbReference type="PROSITE" id="PS50004"/>
    </source>
</evidence>
<evidence type="ECO:0000256" key="16">
    <source>
        <dbReference type="ARBA" id="ARBA00079849"/>
    </source>
</evidence>
<dbReference type="CDD" id="cd08374">
    <property type="entry name" value="C2F_Ferlin"/>
    <property type="match status" value="1"/>
</dbReference>
<reference evidence="21" key="1">
    <citation type="journal article" date="2023" name="Genome Biol. Evol.">
        <title>Long-read-based Genome Assembly of Drosophila gunungcola Reveals Fewer Chemosensory Genes in Flower-breeding Species.</title>
        <authorList>
            <person name="Negi A."/>
            <person name="Liao B.Y."/>
            <person name="Yeh S.D."/>
        </authorList>
    </citation>
    <scope>NUCLEOTIDE SEQUENCE</scope>
    <source>
        <strain evidence="21">Sukarami</strain>
    </source>
</reference>
<evidence type="ECO:0000256" key="13">
    <source>
        <dbReference type="ARBA" id="ARBA00023303"/>
    </source>
</evidence>
<dbReference type="Proteomes" id="UP001059596">
    <property type="component" value="Unassembled WGS sequence"/>
</dbReference>
<feature type="compositionally biased region" description="Acidic residues" evidence="18">
    <location>
        <begin position="1039"/>
        <end position="1059"/>
    </location>
</feature>
<comment type="subcellular location">
    <subcellularLocation>
        <location evidence="2">Cell membrane</location>
        <topology evidence="2">Multi-pass membrane protein</topology>
    </subcellularLocation>
    <subcellularLocation>
        <location evidence="1">Membrane</location>
        <topology evidence="1">Single-pass membrane protein</topology>
    </subcellularLocation>
</comment>
<protein>
    <recommendedName>
        <fullName evidence="15">Transient receptor potential cation channel subfamily A member 1</fullName>
    </recommendedName>
    <alternativeName>
        <fullName evidence="16">Ankyrin-like with transmembrane domains protein 1</fullName>
    </alternativeName>
</protein>
<feature type="transmembrane region" description="Helical" evidence="19">
    <location>
        <begin position="2674"/>
        <end position="2697"/>
    </location>
</feature>
<evidence type="ECO:0000256" key="6">
    <source>
        <dbReference type="ARBA" id="ARBA00022692"/>
    </source>
</evidence>
<feature type="repeat" description="ANK" evidence="17">
    <location>
        <begin position="2226"/>
        <end position="2258"/>
    </location>
</feature>
<feature type="transmembrane region" description="Helical" evidence="19">
    <location>
        <begin position="2570"/>
        <end position="2592"/>
    </location>
</feature>
<dbReference type="GO" id="GO:0005886">
    <property type="term" value="C:plasma membrane"/>
    <property type="evidence" value="ECO:0007669"/>
    <property type="project" value="UniProtKB-SubCell"/>
</dbReference>
<dbReference type="SUPFAM" id="SSF48403">
    <property type="entry name" value="Ankyrin repeat"/>
    <property type="match status" value="2"/>
</dbReference>
<dbReference type="PRINTS" id="PR01415">
    <property type="entry name" value="ANKYRIN"/>
</dbReference>
<dbReference type="Pfam" id="PF00520">
    <property type="entry name" value="Ion_trans"/>
    <property type="match status" value="1"/>
</dbReference>
<evidence type="ECO:0000256" key="9">
    <source>
        <dbReference type="ARBA" id="ARBA00023043"/>
    </source>
</evidence>
<feature type="repeat" description="ANK" evidence="17">
    <location>
        <begin position="2361"/>
        <end position="2385"/>
    </location>
</feature>
<feature type="repeat" description="ANK" evidence="17">
    <location>
        <begin position="2152"/>
        <end position="2184"/>
    </location>
</feature>
<feature type="transmembrane region" description="Helical" evidence="19">
    <location>
        <begin position="2709"/>
        <end position="2729"/>
    </location>
</feature>
<feature type="repeat" description="ANK" evidence="17">
    <location>
        <begin position="2119"/>
        <end position="2151"/>
    </location>
</feature>
<keyword evidence="11 19" id="KW-0472">Membrane</keyword>
<sequence length="3016" mass="342384">MPGQRPQNATVPKSRSAKGIQEWSGGSISNQKKGAGNQEQERRKKYVRINKADGRGLGPNDGMPKGVGADLENAYPRSLFPRRVGQIMSYMEDCFAGAPQEFLICITVHKAVQVGVTSGDLYVRISLDKMTKTTKSFPNTENPFFNEYFVFEFHCTLTELLRLTILFELKKHMTYKKNVLVAELLVDLHSVWNQSNHGYFKKWGRLEAPIGEHQSLEATTQSHGYLQLDLAIVSQHSTIITGLRSEDQDNQNLNKWSVDHDYDDIEKNLLTNVSSFAPSNIRYFVAFYRGYFTKQSNYMIQVSFAGFNGKTPVARNTTTPVWNHEINFAWMYPSVAQRFLILILAHEHLQWKCVAEYEGVPRRDRFKATPSLGPTYLHLYDPVNPMTYVGRLLMELRSEMLKDSQPSRILDSKTVSGLDESRFWLDDVYLVEFLPILGQHIHTTATAYKISARLAEHSSNVPGGSTKYTFGSLSIRRPYKKFPSRCTLSQLHVSCAFAGQSSQRSELETFKIFQLKHPLQEEEQAKCLKAIVGNILTRIKEGLDAHRFDHDVQPQRTTWDFNRQLYLLDYFAKLPQELHQVKQKLRSCFLEHLDATIADVVIELQRLVAEIGGLSSMARLQDEWPELVLSLSAGGKDLGVCRLNAKLFLHLQNQNQETLCWRLKSFSFKASSCTHTCPNCGCTTAIVLGCLSIVVERERKEFLSVISGDWTSIEPMLWQPNPAQTHFLCHVYVHQAKVRPGGEKKNVCDSHLRILFAGQACETYTSPGTLSPIWNAVITFNNLSLPGSVNLYLKNPPLLSVEFYNTERSLPDDLVGMGSVPVSVISEDRATDSNWEDDGGLSWSRKPLQKLQRLKHLTPPPLKWVPVARKGSVQAEVLMSAELIELSLHFIGQDIKKEPILATGIPPVIRPNMQNFVLEVFFVGLRNYSKSSMSSAGKRKIKVMMGDLVLTSGPSTARVRNCINFLVAYASGVVSLPDQQEYWPAIIATDVLLSGFSSESVLGAALIPNSSGFLQRNRKLKCVPKMEQASREDSTTVSVDDDDEEEEEEEDELEWEEEETKPTRISNWWMRFMFALGLRPAAYANRQALRYNGDLDDGEVVEEREFTWWTKFYNSMYWSAAEMSHDHKHRLVIYHEELEKQAQFGYLQDWAVPVQLVHGVKFKKQAPPKEDIYATLKLQLKLTPCQCPVLEDPGGGGDMTRPIANPIHPRYQSTLQSLNTIIKLIVRVYIVQGVQMRPRDLKGDSDCYVKLFLGGKMISDRAHFSPNHSNPVFGRLFEMEATLPGDHMLQIMVYDHDKIKDEVIGQTTIDLEDRWRTRHRATVGLANEYTRSGYNHWHDLNLPSEILISLCYRRGIQPPHYYGNVIEVDGMLFGDETVISKDEELHERLSLAVLKNMEKLPSFGYKLVPEHVETRSLCRDDFPNVEQGKLQMWIELFEANFYVPNPIDITPVPPADFEVRVVVKNLHGIQAGDKNIFGKLMSDIYVIGWCEDEDKRQTTDIHYRSFAGDAAFNWRLVFGMKYSPNEDLMVVRRKAGLLEEMEFKKPPVIYLQVWDKDVLSKDEYLAALELNLSNMYAPYPNVQLCKPYPKTRKRINLFKRKVISGWFPLQSNLHPSQRSQAKVRNGKIQLDIEICSDVEASNRPAGRGQDPPMALEPPYRPDTSFNPLTHPCKSLRLILWPVIRKYVLWTVFILILILGLVIFFSNLPGKLMTIPLDRDQRPFTITAAATDRQASGTSTRMPKLYNGVYSGQCGALSPPDLMEAQPKLLPKPRSNSSGSTGRNSKYWIFSMIIERSAGPKRIEIDGDDADTQLEAILPAEPPAEVCLLRDSPFRILRAAESGNLDDFKRLFTADNSRIALKDGKGRTAAHQAAARNRVNILRYIRDQNGDFNAKDNAGNTPLHIAVECDAYEALDYLLSIPVDTGVLNEKKQAPVHLATELNKVKSLRVMGQYRNVIDIQQGGEHGRTALHLAAIYDHEECARILITEFDACPRKPCNNGYYPIHEAAKNASSKTMEVFFQAIYLYSLQWGEQRGCTREEMISFYDSEGNVPLHSAVHGGDIKAVELCLKSGAKISTQQHDLSTPVHLACAQGAIDIVKLMFEMQPLEKRLCLSCTDVQKMTPLHCASMFDHPDIVSYLVAEGADINALDKEHRSPLLLAASRSGWKTVHLLIRLGACISVKDAAARNVLHFVIMNGGRLTDFAEQVANCQTHAQLKLLLNEKDSMGCSPLHYASRDGHIRSLENLIRLGACINLKNNNNESPLHFAARYGRYNTVRQLLDSEKGSFIINESDGAGMTPLHISSQQGHTRVVQLLLNRGALLHRDHTGRNPLQLAAMSGYTETIELLHSVHSHLLDQVDKDGNTALHLATMENKPHAISVLMSMGCKLVYNVLDMSAIDYAIYYKYPEAALAMVTHEERANEVMALRSDKHPCVTLALIASMPKVFEAVQDKCITKANCKKDSKSFYIKYSFAFLQCPYMFAKIDEKTGESITTASPIPLPALNIKYSFWPYQKTPEQIEAKRKEFNDPKWRPAPLAVVNTMVTHGRVELLAHPLSQKYLQMKWNSYGKYFHLANLLIYSIFLVFVTIYSSLMMNNIELRAGDNRTTSQYCNMGWEQLTMNLSQNPAVASQIRLDSCKERINRTTAILFCAVVIVVYILLNSMRELIQIYQQKLHYILETVNIISWVLYISALVMVAPAFQPDGAINTVHYSAASIAVFLSWFRLLLFLQRFDQVGIYVVMFLEILQTLIKVLMVFSILIIAFGLAFYILLSKIIDPQPNHLSFSNIPMSLLRTFSMMLGELDFVGTYVNTYYRDQLKVPMTSFLILSVFMILMPILLMNLLIGLAVGDIESVRRNAQLKRLAMQVVLHTELERKLPHVWLQRVDKMELIEYPNEAKCKLGLCDFILRKWFSNPFTEDSSMDAISFDNNDDYFNAELERQRRKLRDISRMLEQQHHLVRLIVQKMEIKTEADDVDEGISPNELRSVVGLRSAGGNRWNSPRIRNKLRAALSFNKSM</sequence>
<dbReference type="SUPFAM" id="SSF49562">
    <property type="entry name" value="C2 domain (Calcium/lipid-binding domain, CaLB)"/>
    <property type="match status" value="5"/>
</dbReference>
<proteinExistence type="inferred from homology"/>
<comment type="caution">
    <text evidence="21">The sequence shown here is derived from an EMBL/GenBank/DDBJ whole genome shotgun (WGS) entry which is preliminary data.</text>
</comment>
<keyword evidence="3" id="KW-0813">Transport</keyword>
<evidence type="ECO:0000256" key="3">
    <source>
        <dbReference type="ARBA" id="ARBA00022448"/>
    </source>
</evidence>
<name>A0A9P9YPT1_9MUSC</name>
<evidence type="ECO:0000256" key="4">
    <source>
        <dbReference type="ARBA" id="ARBA00022475"/>
    </source>
</evidence>
<dbReference type="InterPro" id="IPR055072">
    <property type="entry name" value="Ferlin_DSRM"/>
</dbReference>